<dbReference type="Gene3D" id="3.30.420.40">
    <property type="match status" value="1"/>
</dbReference>
<dbReference type="Gene3D" id="1.10.3210.10">
    <property type="entry name" value="Hypothetical protein af1432"/>
    <property type="match status" value="1"/>
</dbReference>
<gene>
    <name evidence="4" type="ORF">DEX24_00130</name>
</gene>
<dbReference type="GO" id="GO:0006357">
    <property type="term" value="P:regulation of transcription by RNA polymerase II"/>
    <property type="evidence" value="ECO:0007669"/>
    <property type="project" value="TreeGrafter"/>
</dbReference>
<dbReference type="CDD" id="cd24052">
    <property type="entry name" value="ASKHA_NBD_HpPPX-GppA-like"/>
    <property type="match status" value="1"/>
</dbReference>
<dbReference type="PANTHER" id="PTHR30005:SF0">
    <property type="entry name" value="RETROGRADE REGULATION PROTEIN 2"/>
    <property type="match status" value="1"/>
</dbReference>
<dbReference type="Gene3D" id="3.30.420.150">
    <property type="entry name" value="Exopolyphosphatase. Domain 2"/>
    <property type="match status" value="1"/>
</dbReference>
<evidence type="ECO:0000313" key="4">
    <source>
        <dbReference type="EMBL" id="PWI26744.1"/>
    </source>
</evidence>
<organism evidence="4 5">
    <name type="scientific">Kurthia sibirica</name>
    <dbReference type="NCBI Taxonomy" id="202750"/>
    <lineage>
        <taxon>Bacteria</taxon>
        <taxon>Bacillati</taxon>
        <taxon>Bacillota</taxon>
        <taxon>Bacilli</taxon>
        <taxon>Bacillales</taxon>
        <taxon>Caryophanaceae</taxon>
        <taxon>Kurthia</taxon>
    </lineage>
</organism>
<dbReference type="AlphaFoldDB" id="A0A2U3AQE2"/>
<dbReference type="EMBL" id="QFVR01000001">
    <property type="protein sequence ID" value="PWI26744.1"/>
    <property type="molecule type" value="Genomic_DNA"/>
</dbReference>
<feature type="domain" description="Ppx/GppA phosphatase N-terminal" evidence="2">
    <location>
        <begin position="24"/>
        <end position="303"/>
    </location>
</feature>
<dbReference type="InterPro" id="IPR050273">
    <property type="entry name" value="GppA/Ppx_hydrolase"/>
</dbReference>
<dbReference type="Pfam" id="PF02541">
    <property type="entry name" value="Ppx-GppA"/>
    <property type="match status" value="1"/>
</dbReference>
<evidence type="ECO:0000313" key="5">
    <source>
        <dbReference type="Proteomes" id="UP000245938"/>
    </source>
</evidence>
<dbReference type="Pfam" id="PF21447">
    <property type="entry name" value="Ppx-GppA_III"/>
    <property type="match status" value="1"/>
</dbReference>
<comment type="similarity">
    <text evidence="1">Belongs to the GppA/Ppx family.</text>
</comment>
<evidence type="ECO:0000259" key="2">
    <source>
        <dbReference type="Pfam" id="PF02541"/>
    </source>
</evidence>
<accession>A0A2U3AQE2</accession>
<dbReference type="OrthoDB" id="9807195at2"/>
<dbReference type="SUPFAM" id="SSF109604">
    <property type="entry name" value="HD-domain/PDEase-like"/>
    <property type="match status" value="1"/>
</dbReference>
<evidence type="ECO:0000259" key="3">
    <source>
        <dbReference type="Pfam" id="PF21447"/>
    </source>
</evidence>
<feature type="domain" description="Ppx/GppA phosphatase C-terminal" evidence="3">
    <location>
        <begin position="338"/>
        <end position="478"/>
    </location>
</feature>
<dbReference type="Proteomes" id="UP000245938">
    <property type="component" value="Unassembled WGS sequence"/>
</dbReference>
<dbReference type="RefSeq" id="WP_109304368.1">
    <property type="nucleotide sequence ID" value="NZ_BJUF01000001.1"/>
</dbReference>
<keyword evidence="5" id="KW-1185">Reference proteome</keyword>
<comment type="caution">
    <text evidence="4">The sequence shown here is derived from an EMBL/GenBank/DDBJ whole genome shotgun (WGS) entry which is preliminary data.</text>
</comment>
<sequence>MTNNKLAIIDIGSNTIRLVIYQYSTISGLKEVGNIKAVARLRNYINDDGIMDIKGIEILENLLISFKEMIEDYHVDSLRAVATASIRQSKNGHEIIDRMLETTGIRIELLSEEEEAYFGYFAVVHTTSTQSAVTIDMGGGSTEITYFKNKELQQSISLPFGSVSLKHQFMKDNTMTHKERNHIYTFAIEQFAAIPWLENLDIPVVGIGGSARNMAKMDQSRKKYPLTGVHQYRMSKQDFIEINSELTSLSYSELKKLDGLSSDRADIIGPVAEVFRALMNRVGSPKFQFSRKGLREGLVMSSILLDYPDAFNKYDVFLTGAKYLASEFGKSEQQIVHHAKLAELLYEKLCSNGLWTFSEEEMSILKQGAKVFSIGEYLEQDAASQHTFYLLSNRSINGLNHKERVRLALLASYKNKEEFLSFLQPFESWFSKDEVQQLLKLGALLKIVYALDASKRGIVTNIEVDIDEEAEVLHMNVNCKGNPLAEEYQVNRQKKHFERVLKLDISVHFV</sequence>
<dbReference type="InterPro" id="IPR043129">
    <property type="entry name" value="ATPase_NBD"/>
</dbReference>
<dbReference type="PANTHER" id="PTHR30005">
    <property type="entry name" value="EXOPOLYPHOSPHATASE"/>
    <property type="match status" value="1"/>
</dbReference>
<dbReference type="SUPFAM" id="SSF53067">
    <property type="entry name" value="Actin-like ATPase domain"/>
    <property type="match status" value="2"/>
</dbReference>
<name>A0A2U3AQE2_9BACL</name>
<protein>
    <submittedName>
        <fullName evidence="4">Ppx/GppA family phosphatase</fullName>
    </submittedName>
</protein>
<proteinExistence type="inferred from homology"/>
<evidence type="ECO:0000256" key="1">
    <source>
        <dbReference type="ARBA" id="ARBA00007125"/>
    </source>
</evidence>
<reference evidence="4 5" key="1">
    <citation type="submission" date="2018-05" db="EMBL/GenBank/DDBJ databases">
        <title>Kurthia sibirica genome sequence.</title>
        <authorList>
            <person name="Maclea K.S."/>
            <person name="Goen A.E."/>
        </authorList>
    </citation>
    <scope>NUCLEOTIDE SEQUENCE [LARGE SCALE GENOMIC DNA]</scope>
    <source>
        <strain evidence="4 5">ATCC 49154</strain>
    </source>
</reference>
<dbReference type="InterPro" id="IPR003695">
    <property type="entry name" value="Ppx_GppA_N"/>
</dbReference>
<dbReference type="InterPro" id="IPR048950">
    <property type="entry name" value="Ppx_GppA_C"/>
</dbReference>